<comment type="caution">
    <text evidence="2">The sequence shown here is derived from an EMBL/GenBank/DDBJ whole genome shotgun (WGS) entry which is preliminary data.</text>
</comment>
<name>A0A843V6Z3_COLES</name>
<gene>
    <name evidence="2" type="ORF">Taro_024504</name>
</gene>
<sequence length="128" mass="12390">MAPTSSTCMQTHAGQQVERRGAFAARAPAGAGGRRQRAGARVLLARADAAAAGARGRWPGAGPAGGGGLARAGGGGLAQGSLDARGRRGGPCSRAYAQQAGAAERAVGLAPRACSRACAAAGVVSRGR</sequence>
<proteinExistence type="predicted"/>
<evidence type="ECO:0000313" key="2">
    <source>
        <dbReference type="EMBL" id="MQL91888.1"/>
    </source>
</evidence>
<feature type="compositionally biased region" description="Polar residues" evidence="1">
    <location>
        <begin position="1"/>
        <end position="14"/>
    </location>
</feature>
<feature type="region of interest" description="Disordered" evidence="1">
    <location>
        <begin position="1"/>
        <end position="37"/>
    </location>
</feature>
<reference evidence="2" key="1">
    <citation type="submission" date="2017-07" db="EMBL/GenBank/DDBJ databases">
        <title>Taro Niue Genome Assembly and Annotation.</title>
        <authorList>
            <person name="Atibalentja N."/>
            <person name="Keating K."/>
            <person name="Fields C.J."/>
        </authorList>
    </citation>
    <scope>NUCLEOTIDE SEQUENCE</scope>
    <source>
        <strain evidence="2">Niue_2</strain>
        <tissue evidence="2">Leaf</tissue>
    </source>
</reference>
<protein>
    <submittedName>
        <fullName evidence="2">Uncharacterized protein</fullName>
    </submittedName>
</protein>
<keyword evidence="3" id="KW-1185">Reference proteome</keyword>
<evidence type="ECO:0000256" key="1">
    <source>
        <dbReference type="SAM" id="MobiDB-lite"/>
    </source>
</evidence>
<evidence type="ECO:0000313" key="3">
    <source>
        <dbReference type="Proteomes" id="UP000652761"/>
    </source>
</evidence>
<dbReference type="EMBL" id="NMUH01001389">
    <property type="protein sequence ID" value="MQL91888.1"/>
    <property type="molecule type" value="Genomic_DNA"/>
</dbReference>
<dbReference type="AlphaFoldDB" id="A0A843V6Z3"/>
<feature type="compositionally biased region" description="Gly residues" evidence="1">
    <location>
        <begin position="62"/>
        <end position="78"/>
    </location>
</feature>
<organism evidence="2 3">
    <name type="scientific">Colocasia esculenta</name>
    <name type="common">Wild taro</name>
    <name type="synonym">Arum esculentum</name>
    <dbReference type="NCBI Taxonomy" id="4460"/>
    <lineage>
        <taxon>Eukaryota</taxon>
        <taxon>Viridiplantae</taxon>
        <taxon>Streptophyta</taxon>
        <taxon>Embryophyta</taxon>
        <taxon>Tracheophyta</taxon>
        <taxon>Spermatophyta</taxon>
        <taxon>Magnoliopsida</taxon>
        <taxon>Liliopsida</taxon>
        <taxon>Araceae</taxon>
        <taxon>Aroideae</taxon>
        <taxon>Colocasieae</taxon>
        <taxon>Colocasia</taxon>
    </lineage>
</organism>
<accession>A0A843V6Z3</accession>
<dbReference type="Proteomes" id="UP000652761">
    <property type="component" value="Unassembled WGS sequence"/>
</dbReference>
<feature type="region of interest" description="Disordered" evidence="1">
    <location>
        <begin position="53"/>
        <end position="89"/>
    </location>
</feature>